<name>A0ABR4G0U9_9EURO</name>
<dbReference type="PANTHER" id="PTHR38116">
    <property type="entry name" value="CHROMOSOME 7, WHOLE GENOME SHOTGUN SEQUENCE"/>
    <property type="match status" value="1"/>
</dbReference>
<proteinExistence type="predicted"/>
<dbReference type="Proteomes" id="UP001610563">
    <property type="component" value="Unassembled WGS sequence"/>
</dbReference>
<accession>A0ABR4G0U9</accession>
<dbReference type="EMBL" id="JBFTWV010000068">
    <property type="protein sequence ID" value="KAL2789149.1"/>
    <property type="molecule type" value="Genomic_DNA"/>
</dbReference>
<sequence length="239" mass="27017">MGPLVDQAPASAAHEKTAPASTSSLWTGEYLCRLAPGHAQRHLARFQAAAHWSYVTGNPTADHLLTTVKLNVYRAFVQNMAALGMDLTWTKEDAISPFCTSRPWPSVHAIPAHLQPTPTQRQVPHHPWLDFFPHPRMRDRLILASGYDDDELCVDIMAFWNSNDDDPGLIIWGQPWDLRNWDLSEGFLRKWGWTVQECPEWLHSTNSWRSLRGEKRLPHSLFQMGASQPPAGPGIAQQD</sequence>
<organism evidence="1 2">
    <name type="scientific">Aspergillus keveii</name>
    <dbReference type="NCBI Taxonomy" id="714993"/>
    <lineage>
        <taxon>Eukaryota</taxon>
        <taxon>Fungi</taxon>
        <taxon>Dikarya</taxon>
        <taxon>Ascomycota</taxon>
        <taxon>Pezizomycotina</taxon>
        <taxon>Eurotiomycetes</taxon>
        <taxon>Eurotiomycetidae</taxon>
        <taxon>Eurotiales</taxon>
        <taxon>Aspergillaceae</taxon>
        <taxon>Aspergillus</taxon>
        <taxon>Aspergillus subgen. Nidulantes</taxon>
    </lineage>
</organism>
<keyword evidence="2" id="KW-1185">Reference proteome</keyword>
<dbReference type="InterPro" id="IPR021833">
    <property type="entry name" value="DUF3425"/>
</dbReference>
<gene>
    <name evidence="1" type="ORF">BJX66DRAFT_326615</name>
</gene>
<dbReference type="PANTHER" id="PTHR38116:SF1">
    <property type="entry name" value="BZIP DOMAIN-CONTAINING PROTEIN"/>
    <property type="match status" value="1"/>
</dbReference>
<comment type="caution">
    <text evidence="1">The sequence shown here is derived from an EMBL/GenBank/DDBJ whole genome shotgun (WGS) entry which is preliminary data.</text>
</comment>
<protein>
    <submittedName>
        <fullName evidence="1">Uncharacterized protein</fullName>
    </submittedName>
</protein>
<dbReference type="Pfam" id="PF11905">
    <property type="entry name" value="DUF3425"/>
    <property type="match status" value="1"/>
</dbReference>
<evidence type="ECO:0000313" key="1">
    <source>
        <dbReference type="EMBL" id="KAL2789149.1"/>
    </source>
</evidence>
<evidence type="ECO:0000313" key="2">
    <source>
        <dbReference type="Proteomes" id="UP001610563"/>
    </source>
</evidence>
<reference evidence="1 2" key="1">
    <citation type="submission" date="2024-07" db="EMBL/GenBank/DDBJ databases">
        <title>Section-level genome sequencing and comparative genomics of Aspergillus sections Usti and Cavernicolus.</title>
        <authorList>
            <consortium name="Lawrence Berkeley National Laboratory"/>
            <person name="Nybo J.L."/>
            <person name="Vesth T.C."/>
            <person name="Theobald S."/>
            <person name="Frisvad J.C."/>
            <person name="Larsen T.O."/>
            <person name="Kjaerboelling I."/>
            <person name="Rothschild-Mancinelli K."/>
            <person name="Lyhne E.K."/>
            <person name="Kogle M.E."/>
            <person name="Barry K."/>
            <person name="Clum A."/>
            <person name="Na H."/>
            <person name="Ledsgaard L."/>
            <person name="Lin J."/>
            <person name="Lipzen A."/>
            <person name="Kuo A."/>
            <person name="Riley R."/>
            <person name="Mondo S."/>
            <person name="Labutti K."/>
            <person name="Haridas S."/>
            <person name="Pangalinan J."/>
            <person name="Salamov A.A."/>
            <person name="Simmons B.A."/>
            <person name="Magnuson J.K."/>
            <person name="Chen J."/>
            <person name="Drula E."/>
            <person name="Henrissat B."/>
            <person name="Wiebenga A."/>
            <person name="Lubbers R.J."/>
            <person name="Gomes A.C."/>
            <person name="Makela M.R."/>
            <person name="Stajich J."/>
            <person name="Grigoriev I.V."/>
            <person name="Mortensen U.H."/>
            <person name="De Vries R.P."/>
            <person name="Baker S.E."/>
            <person name="Andersen M.R."/>
        </authorList>
    </citation>
    <scope>NUCLEOTIDE SEQUENCE [LARGE SCALE GENOMIC DNA]</scope>
    <source>
        <strain evidence="1 2">CBS 209.92</strain>
    </source>
</reference>